<dbReference type="AlphaFoldDB" id="A0AAV7QMK4"/>
<evidence type="ECO:0000313" key="1">
    <source>
        <dbReference type="EMBL" id="KAJ1140707.1"/>
    </source>
</evidence>
<organism evidence="1 2">
    <name type="scientific">Pleurodeles waltl</name>
    <name type="common">Iberian ribbed newt</name>
    <dbReference type="NCBI Taxonomy" id="8319"/>
    <lineage>
        <taxon>Eukaryota</taxon>
        <taxon>Metazoa</taxon>
        <taxon>Chordata</taxon>
        <taxon>Craniata</taxon>
        <taxon>Vertebrata</taxon>
        <taxon>Euteleostomi</taxon>
        <taxon>Amphibia</taxon>
        <taxon>Batrachia</taxon>
        <taxon>Caudata</taxon>
        <taxon>Salamandroidea</taxon>
        <taxon>Salamandridae</taxon>
        <taxon>Pleurodelinae</taxon>
        <taxon>Pleurodeles</taxon>
    </lineage>
</organism>
<evidence type="ECO:0000313" key="2">
    <source>
        <dbReference type="Proteomes" id="UP001066276"/>
    </source>
</evidence>
<sequence>MYSASPGYQAMNPSWAAEQRSFRSAPEARSEAAPACLFLVFFLEWVNVTRAVGVEATLGAGTSGSRFVHFFVSLVLCIYTAHPQFNHQLLSLSPVPVILSVLEEKG</sequence>
<accession>A0AAV7QMK4</accession>
<proteinExistence type="predicted"/>
<name>A0AAV7QMK4_PLEWA</name>
<gene>
    <name evidence="1" type="ORF">NDU88_007052</name>
</gene>
<keyword evidence="2" id="KW-1185">Reference proteome</keyword>
<reference evidence="1" key="1">
    <citation type="journal article" date="2022" name="bioRxiv">
        <title>Sequencing and chromosome-scale assembly of the giantPleurodeles waltlgenome.</title>
        <authorList>
            <person name="Brown T."/>
            <person name="Elewa A."/>
            <person name="Iarovenko S."/>
            <person name="Subramanian E."/>
            <person name="Araus A.J."/>
            <person name="Petzold A."/>
            <person name="Susuki M."/>
            <person name="Suzuki K.-i.T."/>
            <person name="Hayashi T."/>
            <person name="Toyoda A."/>
            <person name="Oliveira C."/>
            <person name="Osipova E."/>
            <person name="Leigh N.D."/>
            <person name="Simon A."/>
            <person name="Yun M.H."/>
        </authorList>
    </citation>
    <scope>NUCLEOTIDE SEQUENCE</scope>
    <source>
        <strain evidence="1">20211129_DDA</strain>
        <tissue evidence="1">Liver</tissue>
    </source>
</reference>
<protein>
    <submittedName>
        <fullName evidence="1">Uncharacterized protein</fullName>
    </submittedName>
</protein>
<dbReference type="Proteomes" id="UP001066276">
    <property type="component" value="Chromosome 6"/>
</dbReference>
<comment type="caution">
    <text evidence="1">The sequence shown here is derived from an EMBL/GenBank/DDBJ whole genome shotgun (WGS) entry which is preliminary data.</text>
</comment>
<dbReference type="EMBL" id="JANPWB010000010">
    <property type="protein sequence ID" value="KAJ1140707.1"/>
    <property type="molecule type" value="Genomic_DNA"/>
</dbReference>